<dbReference type="GO" id="GO:0097053">
    <property type="term" value="P:L-kynurenine catabolic process"/>
    <property type="evidence" value="ECO:0007669"/>
    <property type="project" value="UniProtKB-UniRule"/>
</dbReference>
<feature type="binding site" evidence="4">
    <location>
        <position position="168"/>
    </location>
    <ligand>
        <name>pyridoxal 5'-phosphate</name>
        <dbReference type="ChEBI" id="CHEBI:597326"/>
    </ligand>
</feature>
<evidence type="ECO:0000313" key="7">
    <source>
        <dbReference type="EMBL" id="TCO78351.1"/>
    </source>
</evidence>
<dbReference type="InterPro" id="IPR015421">
    <property type="entry name" value="PyrdxlP-dep_Trfase_major"/>
</dbReference>
<dbReference type="InterPro" id="IPR010111">
    <property type="entry name" value="Kynureninase"/>
</dbReference>
<evidence type="ECO:0000256" key="4">
    <source>
        <dbReference type="HAMAP-Rule" id="MF_01970"/>
    </source>
</evidence>
<feature type="binding site" evidence="4">
    <location>
        <position position="197"/>
    </location>
    <ligand>
        <name>pyridoxal 5'-phosphate</name>
        <dbReference type="ChEBI" id="CHEBI:597326"/>
    </ligand>
</feature>
<dbReference type="GO" id="GO:0019805">
    <property type="term" value="P:quinolinate biosynthetic process"/>
    <property type="evidence" value="ECO:0007669"/>
    <property type="project" value="UniProtKB-UniRule"/>
</dbReference>
<dbReference type="HAMAP" id="MF_01970">
    <property type="entry name" value="Kynureninase"/>
    <property type="match status" value="1"/>
</dbReference>
<evidence type="ECO:0000256" key="6">
    <source>
        <dbReference type="PIRNR" id="PIRNR038800"/>
    </source>
</evidence>
<dbReference type="PIRSF" id="PIRSF038800">
    <property type="entry name" value="KYNU"/>
    <property type="match status" value="1"/>
</dbReference>
<dbReference type="PANTHER" id="PTHR14084:SF0">
    <property type="entry name" value="KYNURENINASE"/>
    <property type="match status" value="1"/>
</dbReference>
<comment type="pathway">
    <text evidence="4 6">Cofactor biosynthesis; NAD(+) biosynthesis; quinolinate from L-kynurenine: step 2/3.</text>
</comment>
<dbReference type="SUPFAM" id="SSF53383">
    <property type="entry name" value="PLP-dependent transferases"/>
    <property type="match status" value="1"/>
</dbReference>
<organism evidence="7 8">
    <name type="scientific">Chromatocurvus halotolerans</name>
    <dbReference type="NCBI Taxonomy" id="1132028"/>
    <lineage>
        <taxon>Bacteria</taxon>
        <taxon>Pseudomonadati</taxon>
        <taxon>Pseudomonadota</taxon>
        <taxon>Gammaproteobacteria</taxon>
        <taxon>Cellvibrionales</taxon>
        <taxon>Halieaceae</taxon>
        <taxon>Chromatocurvus</taxon>
    </lineage>
</organism>
<dbReference type="UniPathway" id="UPA00253">
    <property type="reaction ID" value="UER00329"/>
</dbReference>
<feature type="modified residue" description="N6-(pyridoxal phosphate)lysine" evidence="4">
    <location>
        <position position="223"/>
    </location>
</feature>
<evidence type="ECO:0000256" key="1">
    <source>
        <dbReference type="ARBA" id="ARBA00022642"/>
    </source>
</evidence>
<dbReference type="NCBIfam" id="TIGR01814">
    <property type="entry name" value="kynureninase"/>
    <property type="match status" value="1"/>
</dbReference>
<protein>
    <recommendedName>
        <fullName evidence="4 5">Kynureninase</fullName>
        <ecNumber evidence="4 5">3.7.1.3</ecNumber>
    </recommendedName>
    <alternativeName>
        <fullName evidence="4">L-kynurenine hydrolase</fullName>
    </alternativeName>
</protein>
<feature type="binding site" evidence="4">
    <location>
        <position position="200"/>
    </location>
    <ligand>
        <name>pyridoxal 5'-phosphate</name>
        <dbReference type="ChEBI" id="CHEBI:597326"/>
    </ligand>
</feature>
<evidence type="ECO:0000256" key="3">
    <source>
        <dbReference type="ARBA" id="ARBA00022898"/>
    </source>
</evidence>
<keyword evidence="3 4" id="KW-0663">Pyridoxal phosphate</keyword>
<feature type="binding site" evidence="4">
    <location>
        <position position="278"/>
    </location>
    <ligand>
        <name>pyridoxal 5'-phosphate</name>
        <dbReference type="ChEBI" id="CHEBI:597326"/>
    </ligand>
</feature>
<dbReference type="AlphaFoldDB" id="A0A4R2KV54"/>
<comment type="subunit">
    <text evidence="4 6">Homodimer.</text>
</comment>
<name>A0A4R2KV54_9GAMM</name>
<comment type="function">
    <text evidence="4 6">Catalyzes the cleavage of L-kynurenine (L-Kyn) and L-3-hydroxykynurenine (L-3OHKyn) into anthranilic acid (AA) and 3-hydroxyanthranilic acid (3-OHAA), respectively.</text>
</comment>
<dbReference type="GO" id="GO:0043420">
    <property type="term" value="P:anthranilate metabolic process"/>
    <property type="evidence" value="ECO:0007669"/>
    <property type="project" value="TreeGrafter"/>
</dbReference>
<dbReference type="Pfam" id="PF22580">
    <property type="entry name" value="KYNU_C"/>
    <property type="match status" value="1"/>
</dbReference>
<dbReference type="Gene3D" id="3.90.1150.10">
    <property type="entry name" value="Aspartate Aminotransferase, domain 1"/>
    <property type="match status" value="1"/>
</dbReference>
<dbReference type="GO" id="GO:0019441">
    <property type="term" value="P:L-tryptophan catabolic process to kynurenine"/>
    <property type="evidence" value="ECO:0007669"/>
    <property type="project" value="TreeGrafter"/>
</dbReference>
<comment type="catalytic activity">
    <reaction evidence="4 6">
        <text>L-kynurenine + H2O = anthranilate + L-alanine + H(+)</text>
        <dbReference type="Rhea" id="RHEA:16813"/>
        <dbReference type="ChEBI" id="CHEBI:15377"/>
        <dbReference type="ChEBI" id="CHEBI:15378"/>
        <dbReference type="ChEBI" id="CHEBI:16567"/>
        <dbReference type="ChEBI" id="CHEBI:57959"/>
        <dbReference type="ChEBI" id="CHEBI:57972"/>
        <dbReference type="EC" id="3.7.1.3"/>
    </reaction>
</comment>
<feature type="binding site" evidence="4">
    <location>
        <position position="98"/>
    </location>
    <ligand>
        <name>pyridoxal 5'-phosphate</name>
        <dbReference type="ChEBI" id="CHEBI:597326"/>
    </ligand>
</feature>
<dbReference type="GO" id="GO:0005737">
    <property type="term" value="C:cytoplasm"/>
    <property type="evidence" value="ECO:0007669"/>
    <property type="project" value="UniProtKB-UniRule"/>
</dbReference>
<comment type="catalytic activity">
    <reaction evidence="6">
        <text>3-hydroxy-L-kynurenine + H2O = 3-hydroxyanthranilate + L-alanine + H(+)</text>
        <dbReference type="Rhea" id="RHEA:25143"/>
        <dbReference type="ChEBI" id="CHEBI:15377"/>
        <dbReference type="ChEBI" id="CHEBI:15378"/>
        <dbReference type="ChEBI" id="CHEBI:36559"/>
        <dbReference type="ChEBI" id="CHEBI:57972"/>
        <dbReference type="ChEBI" id="CHEBI:58125"/>
        <dbReference type="EC" id="3.7.1.3"/>
    </reaction>
</comment>
<comment type="cofactor">
    <cofactor evidence="4 6">
        <name>pyridoxal 5'-phosphate</name>
        <dbReference type="ChEBI" id="CHEBI:597326"/>
    </cofactor>
</comment>
<dbReference type="InterPro" id="IPR015422">
    <property type="entry name" value="PyrdxlP-dep_Trfase_small"/>
</dbReference>
<accession>A0A4R2KV54</accession>
<evidence type="ECO:0000256" key="5">
    <source>
        <dbReference type="NCBIfam" id="TIGR01814"/>
    </source>
</evidence>
<dbReference type="EMBL" id="SLWX01000001">
    <property type="protein sequence ID" value="TCO78351.1"/>
    <property type="molecule type" value="Genomic_DNA"/>
</dbReference>
<keyword evidence="2 4" id="KW-0378">Hydrolase</keyword>
<dbReference type="GO" id="GO:0009435">
    <property type="term" value="P:NAD+ biosynthetic process"/>
    <property type="evidence" value="ECO:0007669"/>
    <property type="project" value="UniProtKB-UniRule"/>
</dbReference>
<dbReference type="Gene3D" id="3.40.640.10">
    <property type="entry name" value="Type I PLP-dependent aspartate aminotransferase-like (Major domain)"/>
    <property type="match status" value="1"/>
</dbReference>
<feature type="binding site" evidence="4">
    <location>
        <position position="97"/>
    </location>
    <ligand>
        <name>pyridoxal 5'-phosphate</name>
        <dbReference type="ChEBI" id="CHEBI:597326"/>
    </ligand>
</feature>
<keyword evidence="8" id="KW-1185">Reference proteome</keyword>
<dbReference type="InterPro" id="IPR015424">
    <property type="entry name" value="PyrdxlP-dep_Trfase"/>
</dbReference>
<keyword evidence="1 4" id="KW-0662">Pyridine nucleotide biosynthesis</keyword>
<comment type="pathway">
    <text evidence="4 6">Amino-acid degradation; L-kynurenine degradation; L-alanine and anthranilate from L-kynurenine: step 1/1.</text>
</comment>
<evidence type="ECO:0000313" key="8">
    <source>
        <dbReference type="Proteomes" id="UP000294980"/>
    </source>
</evidence>
<proteinExistence type="inferred from homology"/>
<gene>
    <name evidence="4" type="primary">kynU</name>
    <name evidence="7" type="ORF">EV688_101167</name>
</gene>
<feature type="binding site" evidence="4">
    <location>
        <position position="222"/>
    </location>
    <ligand>
        <name>pyridoxal 5'-phosphate</name>
        <dbReference type="ChEBI" id="CHEBI:597326"/>
    </ligand>
</feature>
<dbReference type="GO" id="GO:0030429">
    <property type="term" value="F:kynureninase activity"/>
    <property type="evidence" value="ECO:0007669"/>
    <property type="project" value="UniProtKB-UniRule"/>
</dbReference>
<dbReference type="PANTHER" id="PTHR14084">
    <property type="entry name" value="KYNURENINASE"/>
    <property type="match status" value="1"/>
</dbReference>
<reference evidence="7 8" key="1">
    <citation type="submission" date="2019-03" db="EMBL/GenBank/DDBJ databases">
        <title>Genomic Encyclopedia of Type Strains, Phase IV (KMG-IV): sequencing the most valuable type-strain genomes for metagenomic binning, comparative biology and taxonomic classification.</title>
        <authorList>
            <person name="Goeker M."/>
        </authorList>
    </citation>
    <scope>NUCLEOTIDE SEQUENCE [LARGE SCALE GENOMIC DNA]</scope>
    <source>
        <strain evidence="7 8">DSM 23344</strain>
    </source>
</reference>
<feature type="binding site" evidence="4">
    <location>
        <position position="252"/>
    </location>
    <ligand>
        <name>pyridoxal 5'-phosphate</name>
        <dbReference type="ChEBI" id="CHEBI:597326"/>
    </ligand>
</feature>
<dbReference type="UniPathway" id="UPA00334">
    <property type="reaction ID" value="UER00455"/>
</dbReference>
<evidence type="ECO:0000256" key="2">
    <source>
        <dbReference type="ARBA" id="ARBA00022801"/>
    </source>
</evidence>
<dbReference type="OrthoDB" id="9812626at2"/>
<dbReference type="RefSeq" id="WP_117316417.1">
    <property type="nucleotide sequence ID" value="NZ_QQSW01000006.1"/>
</dbReference>
<comment type="similarity">
    <text evidence="4 6">Belongs to the kynureninase family.</text>
</comment>
<dbReference type="Proteomes" id="UP000294980">
    <property type="component" value="Unassembled WGS sequence"/>
</dbReference>
<dbReference type="GO" id="GO:0030170">
    <property type="term" value="F:pyridoxal phosphate binding"/>
    <property type="evidence" value="ECO:0007669"/>
    <property type="project" value="UniProtKB-UniRule"/>
</dbReference>
<sequence>MNRRDEATRLDSHDPLRAMRDAFALPQDRVYLDGNSLGALPRCVSERVRAVVDQQWGRDLITSWNVHGWVNLPLSVGEKIAPLIGAAPGQVVCCDSISVNLFKLLATALGLRPSRRVVLTCAGDFPTDAYMGQGLHSLLGAERCEMRAVGVGELADALDETVAVLMMTEVDFRSGRRHDMRELTAAAHACGALVLWDLAHSAGALPVDLDDCGVDMAVGCGYKFLNGGPGAPAFLYLAQRHHNQVTQPLSGWFGHAAPFAFDPDYRAAPGISAYQAGTPGVIGMQALDAALDLFTGLEPASLRRKSLALTGFFMEGVAADPALAAMEVLTPTEEARRGSQVSLRHPEAHAIAQCLIAAGVIVDFRDPDIVRFGFAPLYNSFTDAAIALQCLSTVLSAGAYANERYRQRAQVT</sequence>
<comment type="caution">
    <text evidence="7">The sequence shown here is derived from an EMBL/GenBank/DDBJ whole genome shotgun (WGS) entry which is preliminary data.</text>
</comment>
<dbReference type="EC" id="3.7.1.3" evidence="4 5"/>
<feature type="binding site" evidence="4">
    <location>
        <begin position="125"/>
        <end position="128"/>
    </location>
    <ligand>
        <name>pyridoxal 5'-phosphate</name>
        <dbReference type="ChEBI" id="CHEBI:597326"/>
    </ligand>
</feature>